<evidence type="ECO:0000256" key="3">
    <source>
        <dbReference type="SAM" id="SignalP"/>
    </source>
</evidence>
<dbReference type="AlphaFoldDB" id="A0A9D9NRR2"/>
<gene>
    <name evidence="4" type="ORF">IAB78_04220</name>
</gene>
<name>A0A9D9NRR2_9BACT</name>
<feature type="chain" id="PRO_5038409083" description="LTXXQ motif family protein" evidence="3">
    <location>
        <begin position="22"/>
        <end position="165"/>
    </location>
</feature>
<organism evidence="4 5">
    <name type="scientific">Candidatus Cryptobacteroides excrementavium</name>
    <dbReference type="NCBI Taxonomy" id="2840759"/>
    <lineage>
        <taxon>Bacteria</taxon>
        <taxon>Pseudomonadati</taxon>
        <taxon>Bacteroidota</taxon>
        <taxon>Bacteroidia</taxon>
        <taxon>Bacteroidales</taxon>
        <taxon>Candidatus Cryptobacteroides</taxon>
    </lineage>
</organism>
<feature type="signal peptide" evidence="3">
    <location>
        <begin position="1"/>
        <end position="21"/>
    </location>
</feature>
<feature type="coiled-coil region" evidence="1">
    <location>
        <begin position="61"/>
        <end position="88"/>
    </location>
</feature>
<evidence type="ECO:0000313" key="4">
    <source>
        <dbReference type="EMBL" id="MBO8485613.1"/>
    </source>
</evidence>
<feature type="region of interest" description="Disordered" evidence="2">
    <location>
        <begin position="146"/>
        <end position="165"/>
    </location>
</feature>
<proteinExistence type="predicted"/>
<comment type="caution">
    <text evidence="4">The sequence shown here is derived from an EMBL/GenBank/DDBJ whole genome shotgun (WGS) entry which is preliminary data.</text>
</comment>
<accession>A0A9D9NRR2</accession>
<evidence type="ECO:0008006" key="6">
    <source>
        <dbReference type="Google" id="ProtNLM"/>
    </source>
</evidence>
<keyword evidence="3" id="KW-0732">Signal</keyword>
<reference evidence="4" key="2">
    <citation type="journal article" date="2021" name="PeerJ">
        <title>Extensive microbial diversity within the chicken gut microbiome revealed by metagenomics and culture.</title>
        <authorList>
            <person name="Gilroy R."/>
            <person name="Ravi A."/>
            <person name="Getino M."/>
            <person name="Pursley I."/>
            <person name="Horton D.L."/>
            <person name="Alikhan N.F."/>
            <person name="Baker D."/>
            <person name="Gharbi K."/>
            <person name="Hall N."/>
            <person name="Watson M."/>
            <person name="Adriaenssens E.M."/>
            <person name="Foster-Nyarko E."/>
            <person name="Jarju S."/>
            <person name="Secka A."/>
            <person name="Antonio M."/>
            <person name="Oren A."/>
            <person name="Chaudhuri R.R."/>
            <person name="La Ragione R."/>
            <person name="Hildebrand F."/>
            <person name="Pallen M.J."/>
        </authorList>
    </citation>
    <scope>NUCLEOTIDE SEQUENCE</scope>
    <source>
        <strain evidence="4">B2-16538</strain>
    </source>
</reference>
<evidence type="ECO:0000313" key="5">
    <source>
        <dbReference type="Proteomes" id="UP000823750"/>
    </source>
</evidence>
<dbReference type="Proteomes" id="UP000823750">
    <property type="component" value="Unassembled WGS sequence"/>
</dbReference>
<protein>
    <recommendedName>
        <fullName evidence="6">LTXXQ motif family protein</fullName>
    </recommendedName>
</protein>
<evidence type="ECO:0000256" key="2">
    <source>
        <dbReference type="SAM" id="MobiDB-lite"/>
    </source>
</evidence>
<reference evidence="4" key="1">
    <citation type="submission" date="2020-10" db="EMBL/GenBank/DDBJ databases">
        <authorList>
            <person name="Gilroy R."/>
        </authorList>
    </citation>
    <scope>NUCLEOTIDE SEQUENCE</scope>
    <source>
        <strain evidence="4">B2-16538</strain>
    </source>
</reference>
<keyword evidence="1" id="KW-0175">Coiled coil</keyword>
<evidence type="ECO:0000256" key="1">
    <source>
        <dbReference type="SAM" id="Coils"/>
    </source>
</evidence>
<dbReference type="EMBL" id="JADILX010000074">
    <property type="protein sequence ID" value="MBO8485613.1"/>
    <property type="molecule type" value="Genomic_DNA"/>
</dbReference>
<dbReference type="Gene3D" id="1.20.120.1490">
    <property type="match status" value="1"/>
</dbReference>
<sequence>MKRFFMSAAVMLLAAMAVANAQPHHRCGQDWRDRVRSERVAFLTAEMNLTPAEAEDFWPVYNRIQQERRDAQKEIMEAYKSLEALVDEGVSGKAMSEATDRYLAAIGQKNKVCGKGYEELMKVLPPDKVAKMFVAEERFRRDQIHRLHHDDGPVPARPGHHRHWR</sequence>